<dbReference type="Gene3D" id="3.30.930.10">
    <property type="entry name" value="Bira Bifunctional Protein, Domain 2"/>
    <property type="match status" value="1"/>
</dbReference>
<dbReference type="InterPro" id="IPR004523">
    <property type="entry name" value="Asp-tRNA_synthase_2"/>
</dbReference>
<dbReference type="GO" id="GO:0002161">
    <property type="term" value="F:aminoacyl-tRNA deacylase activity"/>
    <property type="evidence" value="ECO:0007669"/>
    <property type="project" value="InterPro"/>
</dbReference>
<dbReference type="AlphaFoldDB" id="A0A369KEZ8"/>
<evidence type="ECO:0000259" key="9">
    <source>
        <dbReference type="PROSITE" id="PS50862"/>
    </source>
</evidence>
<dbReference type="EMBL" id="QQBG01000016">
    <property type="protein sequence ID" value="RDB31467.1"/>
    <property type="molecule type" value="Genomic_DNA"/>
</dbReference>
<keyword evidence="6" id="KW-0067">ATP-binding</keyword>
<dbReference type="NCBIfam" id="NF003483">
    <property type="entry name" value="PRK05159.1"/>
    <property type="match status" value="1"/>
</dbReference>
<accession>A0A369KEZ8</accession>
<dbReference type="InterPro" id="IPR006195">
    <property type="entry name" value="aa-tRNA-synth_II"/>
</dbReference>
<keyword evidence="11" id="KW-1185">Reference proteome</keyword>
<evidence type="ECO:0000256" key="1">
    <source>
        <dbReference type="ARBA" id="ARBA00004496"/>
    </source>
</evidence>
<gene>
    <name evidence="10" type="ORF">HAT2_00428</name>
</gene>
<comment type="subcellular location">
    <subcellularLocation>
        <location evidence="1">Cytoplasm</location>
    </subcellularLocation>
</comment>
<dbReference type="OrthoDB" id="9762036at2"/>
<proteinExistence type="inferred from homology"/>
<dbReference type="PANTHER" id="PTHR43450">
    <property type="entry name" value="ASPARTYL-TRNA SYNTHETASE"/>
    <property type="match status" value="1"/>
</dbReference>
<evidence type="ECO:0000256" key="3">
    <source>
        <dbReference type="ARBA" id="ARBA00022490"/>
    </source>
</evidence>
<organism evidence="10 11">
    <name type="scientific">Candidatus Similichlamydia laticola</name>
    <dbReference type="NCBI Taxonomy" id="2170265"/>
    <lineage>
        <taxon>Bacteria</taxon>
        <taxon>Pseudomonadati</taxon>
        <taxon>Chlamydiota</taxon>
        <taxon>Chlamydiia</taxon>
        <taxon>Parachlamydiales</taxon>
        <taxon>Candidatus Parilichlamydiaceae</taxon>
        <taxon>Candidatus Similichlamydia</taxon>
    </lineage>
</organism>
<dbReference type="RefSeq" id="WP_114544395.1">
    <property type="nucleotide sequence ID" value="NZ_QQBG01000016.1"/>
</dbReference>
<dbReference type="GO" id="GO:0005829">
    <property type="term" value="C:cytosol"/>
    <property type="evidence" value="ECO:0007669"/>
    <property type="project" value="TreeGrafter"/>
</dbReference>
<evidence type="ECO:0000256" key="4">
    <source>
        <dbReference type="ARBA" id="ARBA00022598"/>
    </source>
</evidence>
<sequence>MLRRVFSRDLPSYLGERVVVQGWLHALRSLGGIAFLLVRDRDGLVQVVLREEGISRLKDIHIGTVLSVSGLVSSSKRKDGAPELTDVIVDVVSPVLEAPFWDYTRDQVDVDLDFLLDHRGFSLRNPVLASVFHIQGEIAWAFRSYMRDKLEAREFFGPCLLPGASEGGAEVFFTDYFGATATLAQSSQLYKQILVGVYERVFSIMPFFRADPSHTTRHLSEGKQLEFEAGFYTLADLLVTLEDLLRHIVRHLSATCPRASGLLLLPDDAFPRISFREACQILGEASLSDLGSAEEKKLSIWAKEEYGSDFLFVTHWPRSVRPFYSAPSSCEQESETFDLLCSGIEITSGGVRRHTYEQVMQGLAEFNLSPVPFKIYLQAFKAGMPPHGGFGIGLERLTMVLLGLKNIREGSLFPSDYKRIASEKQETLKGEEIHSEVIHLLRRRCVTFSLCSSEKISAETKGLKALLLMGKRSGTFFQANLLLRSRLNMRVLSQIVGEELTFADPKVIEDQFGLKVGSIPPCGSLFGVRTFLDKEAHELKECIYFSSGKPGESIVLEGPFPLLGHQEVVEISI</sequence>
<dbReference type="Pfam" id="PF01336">
    <property type="entry name" value="tRNA_anti-codon"/>
    <property type="match status" value="1"/>
</dbReference>
<dbReference type="Proteomes" id="UP000253816">
    <property type="component" value="Unassembled WGS sequence"/>
</dbReference>
<evidence type="ECO:0000256" key="5">
    <source>
        <dbReference type="ARBA" id="ARBA00022741"/>
    </source>
</evidence>
<dbReference type="Pfam" id="PF04073">
    <property type="entry name" value="tRNA_edit"/>
    <property type="match status" value="1"/>
</dbReference>
<evidence type="ECO:0000313" key="10">
    <source>
        <dbReference type="EMBL" id="RDB31467.1"/>
    </source>
</evidence>
<dbReference type="PRINTS" id="PR01042">
    <property type="entry name" value="TRNASYNTHASP"/>
</dbReference>
<evidence type="ECO:0000256" key="8">
    <source>
        <dbReference type="ARBA" id="ARBA00023146"/>
    </source>
</evidence>
<evidence type="ECO:0000256" key="7">
    <source>
        <dbReference type="ARBA" id="ARBA00022917"/>
    </source>
</evidence>
<dbReference type="GO" id="GO:0003723">
    <property type="term" value="F:RNA binding"/>
    <property type="evidence" value="ECO:0007669"/>
    <property type="project" value="TreeGrafter"/>
</dbReference>
<feature type="domain" description="Aminoacyl-transfer RNA synthetases class-II family profile" evidence="9">
    <location>
        <begin position="132"/>
        <end position="414"/>
    </location>
</feature>
<dbReference type="SUPFAM" id="SSF50249">
    <property type="entry name" value="Nucleic acid-binding proteins"/>
    <property type="match status" value="1"/>
</dbReference>
<dbReference type="InterPro" id="IPR007214">
    <property type="entry name" value="YbaK/aa-tRNA-synth-assoc-dom"/>
</dbReference>
<dbReference type="PROSITE" id="PS50862">
    <property type="entry name" value="AA_TRNA_LIGASE_II"/>
    <property type="match status" value="1"/>
</dbReference>
<dbReference type="InterPro" id="IPR004365">
    <property type="entry name" value="NA-bd_OB_tRNA"/>
</dbReference>
<keyword evidence="5" id="KW-0547">Nucleotide-binding</keyword>
<dbReference type="InterPro" id="IPR002312">
    <property type="entry name" value="Asp/Asn-tRNA-synth_IIb"/>
</dbReference>
<dbReference type="InterPro" id="IPR036754">
    <property type="entry name" value="YbaK/aa-tRNA-synt-asso_dom_sf"/>
</dbReference>
<dbReference type="PANTHER" id="PTHR43450:SF1">
    <property type="entry name" value="ASPARTATE--TRNA LIGASE, CYTOPLASMIC"/>
    <property type="match status" value="1"/>
</dbReference>
<dbReference type="CDD" id="cd04332">
    <property type="entry name" value="YbaK_like"/>
    <property type="match status" value="1"/>
</dbReference>
<protein>
    <submittedName>
        <fullName evidence="10">Aspartyl-tRNA synthetase</fullName>
    </submittedName>
</protein>
<comment type="similarity">
    <text evidence="2">Belongs to the class-II aminoacyl-tRNA synthetase family. Type 2 subfamily.</text>
</comment>
<dbReference type="GO" id="GO:0005524">
    <property type="term" value="F:ATP binding"/>
    <property type="evidence" value="ECO:0007669"/>
    <property type="project" value="UniProtKB-KW"/>
</dbReference>
<keyword evidence="7" id="KW-0648">Protein biosynthesis</keyword>
<dbReference type="Gene3D" id="3.90.960.10">
    <property type="entry name" value="YbaK/aminoacyl-tRNA synthetase-associated domain"/>
    <property type="match status" value="1"/>
</dbReference>
<dbReference type="InterPro" id="IPR045864">
    <property type="entry name" value="aa-tRNA-synth_II/BPL/LPL"/>
</dbReference>
<dbReference type="SUPFAM" id="SSF55681">
    <property type="entry name" value="Class II aaRS and biotin synthetases"/>
    <property type="match status" value="1"/>
</dbReference>
<reference evidence="10 11" key="1">
    <citation type="submission" date="2018-07" db="EMBL/GenBank/DDBJ databases">
        <title>Comparative genomics of the Candidatus Parilichlamydiaceae reveals evidence of convergent evolution and genome reduction in the phylum Chlamydiae.</title>
        <authorList>
            <person name="Taylor-Brown A."/>
            <person name="Polkinghorne A."/>
        </authorList>
    </citation>
    <scope>NUCLEOTIDE SEQUENCE [LARGE SCALE GENOMIC DNA]</scope>
    <source>
        <strain evidence="10 11">Hat2</strain>
    </source>
</reference>
<evidence type="ECO:0000313" key="11">
    <source>
        <dbReference type="Proteomes" id="UP000253816"/>
    </source>
</evidence>
<name>A0A369KEZ8_9BACT</name>
<dbReference type="GO" id="GO:0004815">
    <property type="term" value="F:aspartate-tRNA ligase activity"/>
    <property type="evidence" value="ECO:0007669"/>
    <property type="project" value="InterPro"/>
</dbReference>
<comment type="caution">
    <text evidence="10">The sequence shown here is derived from an EMBL/GenBank/DDBJ whole genome shotgun (WGS) entry which is preliminary data.</text>
</comment>
<dbReference type="InterPro" id="IPR012340">
    <property type="entry name" value="NA-bd_OB-fold"/>
</dbReference>
<dbReference type="GO" id="GO:0006422">
    <property type="term" value="P:aspartyl-tRNA aminoacylation"/>
    <property type="evidence" value="ECO:0007669"/>
    <property type="project" value="InterPro"/>
</dbReference>
<keyword evidence="8 10" id="KW-0030">Aminoacyl-tRNA synthetase</keyword>
<dbReference type="Pfam" id="PF00152">
    <property type="entry name" value="tRNA-synt_2"/>
    <property type="match status" value="1"/>
</dbReference>
<keyword evidence="3" id="KW-0963">Cytoplasm</keyword>
<evidence type="ECO:0000256" key="2">
    <source>
        <dbReference type="ARBA" id="ARBA00005312"/>
    </source>
</evidence>
<dbReference type="GO" id="GO:0017101">
    <property type="term" value="C:aminoacyl-tRNA synthetase multienzyme complex"/>
    <property type="evidence" value="ECO:0007669"/>
    <property type="project" value="TreeGrafter"/>
</dbReference>
<dbReference type="Gene3D" id="2.40.50.140">
    <property type="entry name" value="Nucleic acid-binding proteins"/>
    <property type="match status" value="1"/>
</dbReference>
<dbReference type="InterPro" id="IPR004364">
    <property type="entry name" value="Aa-tRNA-synt_II"/>
</dbReference>
<keyword evidence="4" id="KW-0436">Ligase</keyword>
<evidence type="ECO:0000256" key="6">
    <source>
        <dbReference type="ARBA" id="ARBA00022840"/>
    </source>
</evidence>
<dbReference type="SUPFAM" id="SSF55826">
    <property type="entry name" value="YbaK/ProRS associated domain"/>
    <property type="match status" value="1"/>
</dbReference>